<keyword evidence="4 9" id="KW-1133">Transmembrane helix</keyword>
<keyword evidence="3 9" id="KW-0812">Transmembrane</keyword>
<evidence type="ECO:0000256" key="4">
    <source>
        <dbReference type="ARBA" id="ARBA00022989"/>
    </source>
</evidence>
<feature type="transmembrane region" description="Helical" evidence="9">
    <location>
        <begin position="194"/>
        <end position="216"/>
    </location>
</feature>
<dbReference type="PANTHER" id="PTHR22730:SF1">
    <property type="entry name" value="PROMININ-LIKE PROTEIN"/>
    <property type="match status" value="1"/>
</dbReference>
<evidence type="ECO:0000256" key="6">
    <source>
        <dbReference type="ARBA" id="ARBA00023180"/>
    </source>
</evidence>
<evidence type="ECO:0008006" key="12">
    <source>
        <dbReference type="Google" id="ProtNLM"/>
    </source>
</evidence>
<evidence type="ECO:0000256" key="3">
    <source>
        <dbReference type="ARBA" id="ARBA00022692"/>
    </source>
</evidence>
<keyword evidence="11" id="KW-1185">Reference proteome</keyword>
<keyword evidence="6" id="KW-0325">Glycoprotein</keyword>
<dbReference type="GO" id="GO:0016020">
    <property type="term" value="C:membrane"/>
    <property type="evidence" value="ECO:0007669"/>
    <property type="project" value="UniProtKB-SubCell"/>
</dbReference>
<feature type="compositionally biased region" description="Low complexity" evidence="8">
    <location>
        <begin position="159"/>
        <end position="173"/>
    </location>
</feature>
<dbReference type="Pfam" id="PF05478">
    <property type="entry name" value="Prominin"/>
    <property type="match status" value="1"/>
</dbReference>
<dbReference type="EMBL" id="ASGP02000003">
    <property type="protein sequence ID" value="KAH9516833.1"/>
    <property type="molecule type" value="Genomic_DNA"/>
</dbReference>
<organism evidence="10 11">
    <name type="scientific">Dermatophagoides farinae</name>
    <name type="common">American house dust mite</name>
    <dbReference type="NCBI Taxonomy" id="6954"/>
    <lineage>
        <taxon>Eukaryota</taxon>
        <taxon>Metazoa</taxon>
        <taxon>Ecdysozoa</taxon>
        <taxon>Arthropoda</taxon>
        <taxon>Chelicerata</taxon>
        <taxon>Arachnida</taxon>
        <taxon>Acari</taxon>
        <taxon>Acariformes</taxon>
        <taxon>Sarcoptiformes</taxon>
        <taxon>Astigmata</taxon>
        <taxon>Psoroptidia</taxon>
        <taxon>Analgoidea</taxon>
        <taxon>Pyroglyphidae</taxon>
        <taxon>Dermatophagoidinae</taxon>
        <taxon>Dermatophagoides</taxon>
    </lineage>
</organism>
<feature type="region of interest" description="Disordered" evidence="8">
    <location>
        <begin position="911"/>
        <end position="964"/>
    </location>
</feature>
<feature type="transmembrane region" description="Helical" evidence="9">
    <location>
        <begin position="97"/>
        <end position="125"/>
    </location>
</feature>
<evidence type="ECO:0000256" key="2">
    <source>
        <dbReference type="ARBA" id="ARBA00006058"/>
    </source>
</evidence>
<dbReference type="Proteomes" id="UP000790347">
    <property type="component" value="Unassembled WGS sequence"/>
</dbReference>
<accession>A0A922I1I8</accession>
<feature type="region of interest" description="Disordered" evidence="8">
    <location>
        <begin position="148"/>
        <end position="173"/>
    </location>
</feature>
<evidence type="ECO:0000256" key="8">
    <source>
        <dbReference type="SAM" id="MobiDB-lite"/>
    </source>
</evidence>
<protein>
    <recommendedName>
        <fullName evidence="12">Prominin-like protein</fullName>
    </recommendedName>
</protein>
<comment type="subcellular location">
    <subcellularLocation>
        <location evidence="1">Membrane</location>
        <topology evidence="1">Multi-pass membrane protein</topology>
    </subcellularLocation>
</comment>
<comment type="caution">
    <text evidence="10">The sequence shown here is derived from an EMBL/GenBank/DDBJ whole genome shotgun (WGS) entry which is preliminary data.</text>
</comment>
<evidence type="ECO:0000256" key="5">
    <source>
        <dbReference type="ARBA" id="ARBA00023136"/>
    </source>
</evidence>
<feature type="transmembrane region" description="Helical" evidence="9">
    <location>
        <begin position="465"/>
        <end position="489"/>
    </location>
</feature>
<feature type="coiled-coil region" evidence="7">
    <location>
        <begin position="737"/>
        <end position="764"/>
    </location>
</feature>
<feature type="non-terminal residue" evidence="10">
    <location>
        <position position="964"/>
    </location>
</feature>
<dbReference type="PANTHER" id="PTHR22730">
    <property type="entry name" value="PROMININ PROM PROTEIN"/>
    <property type="match status" value="1"/>
</dbReference>
<reference evidence="10" key="2">
    <citation type="journal article" date="2022" name="Res Sq">
        <title>Comparative Genomics Reveals Insights into the Divergent Evolution of Astigmatic Mites and Household Pest Adaptations.</title>
        <authorList>
            <person name="Xiong Q."/>
            <person name="Wan A.T.-Y."/>
            <person name="Liu X.-Y."/>
            <person name="Fung C.S.-H."/>
            <person name="Xiao X."/>
            <person name="Malainual N."/>
            <person name="Hou J."/>
            <person name="Wang L."/>
            <person name="Wang M."/>
            <person name="Yang K."/>
            <person name="Cui Y."/>
            <person name="Leung E."/>
            <person name="Nong W."/>
            <person name="Shin S.-K."/>
            <person name="Au S."/>
            <person name="Jeong K.Y."/>
            <person name="Chew F.T."/>
            <person name="Hui J."/>
            <person name="Leung T.F."/>
            <person name="Tungtrongchitr A."/>
            <person name="Zhong N."/>
            <person name="Liu Z."/>
            <person name="Tsui S."/>
        </authorList>
    </citation>
    <scope>NUCLEOTIDE SEQUENCE</scope>
    <source>
        <strain evidence="10">Derf</strain>
        <tissue evidence="10">Whole organism</tissue>
    </source>
</reference>
<evidence type="ECO:0000256" key="1">
    <source>
        <dbReference type="ARBA" id="ARBA00004141"/>
    </source>
</evidence>
<keyword evidence="7" id="KW-0175">Coiled coil</keyword>
<evidence type="ECO:0000313" key="10">
    <source>
        <dbReference type="EMBL" id="KAH9516833.1"/>
    </source>
</evidence>
<feature type="transmembrane region" description="Helical" evidence="9">
    <location>
        <begin position="510"/>
        <end position="536"/>
    </location>
</feature>
<keyword evidence="5 9" id="KW-0472">Membrane</keyword>
<feature type="transmembrane region" description="Helical" evidence="9">
    <location>
        <begin position="857"/>
        <end position="881"/>
    </location>
</feature>
<evidence type="ECO:0000256" key="9">
    <source>
        <dbReference type="SAM" id="Phobius"/>
    </source>
</evidence>
<reference evidence="10" key="1">
    <citation type="submission" date="2013-05" db="EMBL/GenBank/DDBJ databases">
        <authorList>
            <person name="Yim A.K.Y."/>
            <person name="Chan T.F."/>
            <person name="Ji K.M."/>
            <person name="Liu X.Y."/>
            <person name="Zhou J.W."/>
            <person name="Li R.Q."/>
            <person name="Yang K.Y."/>
            <person name="Li J."/>
            <person name="Li M."/>
            <person name="Law P.T.W."/>
            <person name="Wu Y.L."/>
            <person name="Cai Z.L."/>
            <person name="Qin H."/>
            <person name="Bao Y."/>
            <person name="Leung R.K.K."/>
            <person name="Ng P.K.S."/>
            <person name="Zou J."/>
            <person name="Zhong X.J."/>
            <person name="Ran P.X."/>
            <person name="Zhong N.S."/>
            <person name="Liu Z.G."/>
            <person name="Tsui S.K.W."/>
        </authorList>
    </citation>
    <scope>NUCLEOTIDE SEQUENCE</scope>
    <source>
        <strain evidence="10">Derf</strain>
        <tissue evidence="10">Whole organism</tissue>
    </source>
</reference>
<comment type="similarity">
    <text evidence="2">Belongs to the prominin family.</text>
</comment>
<proteinExistence type="inferred from homology"/>
<dbReference type="InterPro" id="IPR008795">
    <property type="entry name" value="Prominin"/>
</dbReference>
<evidence type="ECO:0000313" key="11">
    <source>
        <dbReference type="Proteomes" id="UP000790347"/>
    </source>
</evidence>
<dbReference type="AlphaFoldDB" id="A0A922I1I8"/>
<sequence>FLHTMMNLINSTHIKMNTLKPIEFIMPNPILSLTEWRTQNLDNHEIAFSMEHLYLLINLILNQIFRFGFPDSIITDDFVQRPAEVIEENKLEIIDHYGWVLILTITFLFLAIFVPIIWLMSWCFCCTQPTNQNNKRSRISNYNHSISGNENLLRHGRSHSSSSSSRSRTNDQRSSFSNHQFKVEGSCDCCMRPIFSIVLLFLLVLSFLFIICSFVTNDFVHDGIKDLPKAANNSLADFEIYLNNTQYELDILFKTNFAQLETQIRKNLDISGEIVKNELAIISKASSVDNLTQIVTNLQPILLDLKKLINHTNELKFLTVQLRGKISRIKQDIEDFFQTCRHDICLELEEKYQQIRHSFSISSRIESLPRLSPIIDKIQYLLDRNIIAEIKKGKEKLDIISNDIQRKVNEIIPLIRSNISQANKALVENVEDINTVLAQPIQYIRLVQGFLSNSNNFIQKNNHHIYHIGLFSIMILFVILACYFFGLLSNLCNDQPTRFNYKKRSKKGEFFSYIGMTLFFLSFTIILSLSTISFIFGGLNDRSLCFYLKNVSEPQSKKMMHLLQMEMENEFSSDTGQQDSYELKQMFEYLKKINIIDIIDRCHQNQSLFNVLNLSIDQKIRVAKSDQETTTSFNLSEILTFKEKNNIQKYLNSLLNRLNINPTNVVLLSEEGKELLQVLKETPLETLNFSGFANSIKHSITPIDLELLSKKLENESYRMPDYEIENIAKLRNIVLDLRSSKELINIIAQKIENLTKNAERIELKSHFNGKSLRETLDILLKQANNAQQFINQKGRLEIRNVLRNYIEDLSMLLTQYSDHVEQRVKNEIGKCEPISRSYNHTVSSLCDNVVLPFTACWFSVTITLLVFIPATLLVCLLNSLFKRIKRSSTRRESILIIDHFEEDDIPLAEVDKRSSRSGNTNRRPVVPSAPHISAFNERDHSEEETWSPGAIPQHLYSRPPPYNF</sequence>
<gene>
    <name evidence="10" type="ORF">DERF_007551</name>
</gene>
<evidence type="ECO:0000256" key="7">
    <source>
        <dbReference type="SAM" id="Coils"/>
    </source>
</evidence>
<name>A0A922I1I8_DERFA</name>